<keyword evidence="2" id="KW-1185">Reference proteome</keyword>
<protein>
    <submittedName>
        <fullName evidence="1">Uncharacterized protein</fullName>
    </submittedName>
</protein>
<dbReference type="Proteomes" id="UP000759537">
    <property type="component" value="Unassembled WGS sequence"/>
</dbReference>
<sequence length="504" mass="57066">MDLCVSTTSRAQSTGIIDQGATSDESQLRSPLTASVHILDDDSLLHVFYLYRPFLFGEDENDLARLHGGDGGWVRGRWWYKLSHVCQRWRKVILGSATYLGVSLVCTYGTPVADMLAHSPPLPLAIDYDYGHHDMTEDEEGAILALKQRDRVHRVRLCMPVTTLQKLIGAMDGEYPILECLIIEPPFDGRSTILTLPETLQAPNLRHLTLISFALPIGSQLLTTAVGLVLLCLVTNDDPSTYLHPNALLHWLPFMPQLEMLAIFCLAIPNREMERQLTHTPIITPITLPNLHHFRFRGVSADLETLVHRITTPRLKTLEIIFFNQLMFSLPRLVQFMNTTGNLRFDKAKFWFDVEEVCVDVYPRGEAEMYALSLRAYCTHLDWQVSFVAEIFDSLGQISSAVEHLTLGHKVHRQSSEEHNVVDRTEWRKLLRSFRNMKTLHISNGLVEQLSRCLESEDGELPLLPELRELTYSGSGNIGDAFTSFINARQNAGRPVAVVLDQDL</sequence>
<name>A0A9P5JUK5_9AGAM</name>
<comment type="caution">
    <text evidence="1">The sequence shown here is derived from an EMBL/GenBank/DDBJ whole genome shotgun (WGS) entry which is preliminary data.</text>
</comment>
<gene>
    <name evidence="1" type="ORF">DFH94DRAFT_821822</name>
</gene>
<evidence type="ECO:0000313" key="2">
    <source>
        <dbReference type="Proteomes" id="UP000759537"/>
    </source>
</evidence>
<proteinExistence type="predicted"/>
<dbReference type="EMBL" id="WHVB01000047">
    <property type="protein sequence ID" value="KAF8465423.1"/>
    <property type="molecule type" value="Genomic_DNA"/>
</dbReference>
<reference evidence="1" key="2">
    <citation type="journal article" date="2020" name="Nat. Commun.">
        <title>Large-scale genome sequencing of mycorrhizal fungi provides insights into the early evolution of symbiotic traits.</title>
        <authorList>
            <person name="Miyauchi S."/>
            <person name="Kiss E."/>
            <person name="Kuo A."/>
            <person name="Drula E."/>
            <person name="Kohler A."/>
            <person name="Sanchez-Garcia M."/>
            <person name="Morin E."/>
            <person name="Andreopoulos B."/>
            <person name="Barry K.W."/>
            <person name="Bonito G."/>
            <person name="Buee M."/>
            <person name="Carver A."/>
            <person name="Chen C."/>
            <person name="Cichocki N."/>
            <person name="Clum A."/>
            <person name="Culley D."/>
            <person name="Crous P.W."/>
            <person name="Fauchery L."/>
            <person name="Girlanda M."/>
            <person name="Hayes R.D."/>
            <person name="Keri Z."/>
            <person name="LaButti K."/>
            <person name="Lipzen A."/>
            <person name="Lombard V."/>
            <person name="Magnuson J."/>
            <person name="Maillard F."/>
            <person name="Murat C."/>
            <person name="Nolan M."/>
            <person name="Ohm R.A."/>
            <person name="Pangilinan J."/>
            <person name="Pereira M.F."/>
            <person name="Perotto S."/>
            <person name="Peter M."/>
            <person name="Pfister S."/>
            <person name="Riley R."/>
            <person name="Sitrit Y."/>
            <person name="Stielow J.B."/>
            <person name="Szollosi G."/>
            <person name="Zifcakova L."/>
            <person name="Stursova M."/>
            <person name="Spatafora J.W."/>
            <person name="Tedersoo L."/>
            <person name="Vaario L.M."/>
            <person name="Yamada A."/>
            <person name="Yan M."/>
            <person name="Wang P."/>
            <person name="Xu J."/>
            <person name="Bruns T."/>
            <person name="Baldrian P."/>
            <person name="Vilgalys R."/>
            <person name="Dunand C."/>
            <person name="Henrissat B."/>
            <person name="Grigoriev I.V."/>
            <person name="Hibbett D."/>
            <person name="Nagy L.G."/>
            <person name="Martin F.M."/>
        </authorList>
    </citation>
    <scope>NUCLEOTIDE SEQUENCE</scope>
    <source>
        <strain evidence="1">Prilba</strain>
    </source>
</reference>
<dbReference type="AlphaFoldDB" id="A0A9P5JUK5"/>
<accession>A0A9P5JUK5</accession>
<organism evidence="1 2">
    <name type="scientific">Russula ochroleuca</name>
    <dbReference type="NCBI Taxonomy" id="152965"/>
    <lineage>
        <taxon>Eukaryota</taxon>
        <taxon>Fungi</taxon>
        <taxon>Dikarya</taxon>
        <taxon>Basidiomycota</taxon>
        <taxon>Agaricomycotina</taxon>
        <taxon>Agaricomycetes</taxon>
        <taxon>Russulales</taxon>
        <taxon>Russulaceae</taxon>
        <taxon>Russula</taxon>
    </lineage>
</organism>
<reference evidence="1" key="1">
    <citation type="submission" date="2019-10" db="EMBL/GenBank/DDBJ databases">
        <authorList>
            <consortium name="DOE Joint Genome Institute"/>
            <person name="Kuo A."/>
            <person name="Miyauchi S."/>
            <person name="Kiss E."/>
            <person name="Drula E."/>
            <person name="Kohler A."/>
            <person name="Sanchez-Garcia M."/>
            <person name="Andreopoulos B."/>
            <person name="Barry K.W."/>
            <person name="Bonito G."/>
            <person name="Buee M."/>
            <person name="Carver A."/>
            <person name="Chen C."/>
            <person name="Cichocki N."/>
            <person name="Clum A."/>
            <person name="Culley D."/>
            <person name="Crous P.W."/>
            <person name="Fauchery L."/>
            <person name="Girlanda M."/>
            <person name="Hayes R."/>
            <person name="Keri Z."/>
            <person name="LaButti K."/>
            <person name="Lipzen A."/>
            <person name="Lombard V."/>
            <person name="Magnuson J."/>
            <person name="Maillard F."/>
            <person name="Morin E."/>
            <person name="Murat C."/>
            <person name="Nolan M."/>
            <person name="Ohm R."/>
            <person name="Pangilinan J."/>
            <person name="Pereira M."/>
            <person name="Perotto S."/>
            <person name="Peter M."/>
            <person name="Riley R."/>
            <person name="Sitrit Y."/>
            <person name="Stielow B."/>
            <person name="Szollosi G."/>
            <person name="Zifcakova L."/>
            <person name="Stursova M."/>
            <person name="Spatafora J.W."/>
            <person name="Tedersoo L."/>
            <person name="Vaario L.-M."/>
            <person name="Yamada A."/>
            <person name="Yan M."/>
            <person name="Wang P."/>
            <person name="Xu J."/>
            <person name="Bruns T."/>
            <person name="Baldrian P."/>
            <person name="Vilgalys R."/>
            <person name="Henrissat B."/>
            <person name="Grigoriev I.V."/>
            <person name="Hibbett D."/>
            <person name="Nagy L.G."/>
            <person name="Martin F.M."/>
        </authorList>
    </citation>
    <scope>NUCLEOTIDE SEQUENCE</scope>
    <source>
        <strain evidence="1">Prilba</strain>
    </source>
</reference>
<evidence type="ECO:0000313" key="1">
    <source>
        <dbReference type="EMBL" id="KAF8465423.1"/>
    </source>
</evidence>